<protein>
    <submittedName>
        <fullName evidence="2">Uncharacterized protein</fullName>
    </submittedName>
</protein>
<sequence>MREKQEARASNPSSFNYQIKVATPDNKLLQPKTAKNDPVDKEKEEDKNPDIRPISESDIKAGYGGGMWANPVEKYESAPSKAPKKKETNNSGTKEVPVTKVKSSESKEEDSNEEKEEELTEGTVKASDNKHWTVSQFFEHYNAYDITDKNFTSEELKFFEDYRDDAQKYLDRPNMVWTVKTNLTGESIANAARRTYLKYGRDFSKVLPVSFVLAQAQLETSLGVKTKGNRNNAFNIGEYDGGTQDWVEKITDPEMGTAMYMDLMAEDYLSKRTPEELLKDGGYLNEDDNRYASDKKYEEGLRNQIKFNERYIESVSESGELVIKKRVVGNYSGRAMTNQVEDLMVIQQKLNEIGLLSDEDYNKEGVRKKVSAPEKLGRRALDGTIKMPEETEAAKVSNADTVAISDLTATIKAIETFQQKVMKVGSTVDGWIQIGGGTYNALNNATPELAASQLRTYKSRKARYDSDRYFAREADKAIERDRKNKAESTGQNENIKTTKSDRPKLELDKVIQFDSLDIQSSVGKGGVNKPSDVAKIQTFLVNFDYLNNSNEELEFVCQQIESNSKKIKDESIPQTIAAIKSYQKYGASRKSGEKLWQGDGNVGVGGWTHTSMKSMVEAHNYVFGNQVPYAQEPGIENTINQAKYLASQSDLEKAMGINNYVPENEQKQIQVLSEDQALSQFRYGLNVKPDNDQLEKDYMAYVEEVTGFNDPGLLYKATSAQIKQVKEKFSSVANGVWSDKSWLKAEHLLKGDKTRASKPNYVCCYDAAVKMVKKTGATPLGVNNKIQTFIRESADGKDVDTYTNQALLGMQYIDKQLFQGKAVQVGIEKEYVKSINETVTDHFIVIVGKKYEDGNWYYIYFDPGSYYKDISLNKKNKLLINGAKVTQKIIKNKKEYTYKLSQVRINK</sequence>
<evidence type="ECO:0000313" key="2">
    <source>
        <dbReference type="EMBL" id="MCX2742669.1"/>
    </source>
</evidence>
<dbReference type="RefSeq" id="WP_266054959.1">
    <property type="nucleotide sequence ID" value="NZ_JAPFQN010000002.1"/>
</dbReference>
<dbReference type="Gene3D" id="1.10.530.10">
    <property type="match status" value="1"/>
</dbReference>
<evidence type="ECO:0000256" key="1">
    <source>
        <dbReference type="SAM" id="MobiDB-lite"/>
    </source>
</evidence>
<feature type="compositionally biased region" description="Acidic residues" evidence="1">
    <location>
        <begin position="107"/>
        <end position="120"/>
    </location>
</feature>
<reference evidence="2 3" key="1">
    <citation type="submission" date="2022-11" db="EMBL/GenBank/DDBJ databases">
        <title>The characterization of three novel Bacteroidetes species and genomic analysis of their roles in tidal elemental geochemical cycles.</title>
        <authorList>
            <person name="Ma K."/>
        </authorList>
    </citation>
    <scope>NUCLEOTIDE SEQUENCE [LARGE SCALE GENOMIC DNA]</scope>
    <source>
        <strain evidence="2 3">M17</strain>
    </source>
</reference>
<gene>
    <name evidence="2" type="ORF">OO013_02265</name>
</gene>
<keyword evidence="3" id="KW-1185">Reference proteome</keyword>
<feature type="compositionally biased region" description="Polar residues" evidence="1">
    <location>
        <begin position="8"/>
        <end position="17"/>
    </location>
</feature>
<accession>A0ABT3RLT4</accession>
<feature type="compositionally biased region" description="Basic and acidic residues" evidence="1">
    <location>
        <begin position="34"/>
        <end position="59"/>
    </location>
</feature>
<proteinExistence type="predicted"/>
<dbReference type="Proteomes" id="UP001209885">
    <property type="component" value="Unassembled WGS sequence"/>
</dbReference>
<dbReference type="EMBL" id="JAPFQN010000002">
    <property type="protein sequence ID" value="MCX2742669.1"/>
    <property type="molecule type" value="Genomic_DNA"/>
</dbReference>
<comment type="caution">
    <text evidence="2">The sequence shown here is derived from an EMBL/GenBank/DDBJ whole genome shotgun (WGS) entry which is preliminary data.</text>
</comment>
<evidence type="ECO:0000313" key="3">
    <source>
        <dbReference type="Proteomes" id="UP001209885"/>
    </source>
</evidence>
<name>A0ABT3RLT4_9BACT</name>
<organism evidence="2 3">
    <name type="scientific">Mangrovivirga halotolerans</name>
    <dbReference type="NCBI Taxonomy" id="2993936"/>
    <lineage>
        <taxon>Bacteria</taxon>
        <taxon>Pseudomonadati</taxon>
        <taxon>Bacteroidota</taxon>
        <taxon>Cytophagia</taxon>
        <taxon>Cytophagales</taxon>
        <taxon>Mangrovivirgaceae</taxon>
        <taxon>Mangrovivirga</taxon>
    </lineage>
</organism>
<feature type="region of interest" description="Disordered" evidence="1">
    <location>
        <begin position="1"/>
        <end position="125"/>
    </location>
</feature>